<gene>
    <name evidence="1" type="ORF">CGLO_14929</name>
</gene>
<dbReference type="Proteomes" id="UP000015530">
    <property type="component" value="Unassembled WGS sequence"/>
</dbReference>
<dbReference type="HOGENOM" id="CLU_3438987_0_0_1"/>
<protein>
    <submittedName>
        <fullName evidence="1">Uncharacterized protein</fullName>
    </submittedName>
</protein>
<name>T0K2X2_COLGC</name>
<accession>T0K2X2</accession>
<proteinExistence type="predicted"/>
<comment type="caution">
    <text evidence="1">The sequence shown here is derived from an EMBL/GenBank/DDBJ whole genome shotgun (WGS) entry which is preliminary data.</text>
</comment>
<organism evidence="1 2">
    <name type="scientific">Colletotrichum gloeosporioides (strain Cg-14)</name>
    <name type="common">Anthracnose fungus</name>
    <name type="synonym">Glomerella cingulata</name>
    <dbReference type="NCBI Taxonomy" id="1237896"/>
    <lineage>
        <taxon>Eukaryota</taxon>
        <taxon>Fungi</taxon>
        <taxon>Dikarya</taxon>
        <taxon>Ascomycota</taxon>
        <taxon>Pezizomycotina</taxon>
        <taxon>Sordariomycetes</taxon>
        <taxon>Hypocreomycetidae</taxon>
        <taxon>Glomerellales</taxon>
        <taxon>Glomerellaceae</taxon>
        <taxon>Colletotrichum</taxon>
        <taxon>Colletotrichum gloeosporioides species complex</taxon>
    </lineage>
</organism>
<evidence type="ECO:0000313" key="2">
    <source>
        <dbReference type="Proteomes" id="UP000015530"/>
    </source>
</evidence>
<reference evidence="2" key="1">
    <citation type="journal article" date="2013" name="Mol. Plant Microbe Interact.">
        <title>Global aspects of pacC regulation of pathogenicity genes in Colletotrichum gloeosporioides as revealed by transcriptome analysis.</title>
        <authorList>
            <person name="Alkan N."/>
            <person name="Meng X."/>
            <person name="Friedlander G."/>
            <person name="Reuveni E."/>
            <person name="Sukno S."/>
            <person name="Sherman A."/>
            <person name="Thon M."/>
            <person name="Fluhr R."/>
            <person name="Prusky D."/>
        </authorList>
    </citation>
    <scope>NUCLEOTIDE SEQUENCE [LARGE SCALE GENOMIC DNA]</scope>
    <source>
        <strain evidence="2">Cg-14</strain>
    </source>
</reference>
<dbReference type="EMBL" id="AMYD01003544">
    <property type="protein sequence ID" value="EQB46079.1"/>
    <property type="molecule type" value="Genomic_DNA"/>
</dbReference>
<evidence type="ECO:0000313" key="1">
    <source>
        <dbReference type="EMBL" id="EQB46079.1"/>
    </source>
</evidence>
<sequence>MFLETSRIF</sequence>